<dbReference type="OrthoDB" id="5405319at2"/>
<dbReference type="RefSeq" id="WP_136348728.1">
    <property type="nucleotide sequence ID" value="NZ_SSOC01000005.1"/>
</dbReference>
<proteinExistence type="predicted"/>
<organism evidence="1 2">
    <name type="scientific">Pseudothauera nasutitermitis</name>
    <dbReference type="NCBI Taxonomy" id="2565930"/>
    <lineage>
        <taxon>Bacteria</taxon>
        <taxon>Pseudomonadati</taxon>
        <taxon>Pseudomonadota</taxon>
        <taxon>Betaproteobacteria</taxon>
        <taxon>Rhodocyclales</taxon>
        <taxon>Zoogloeaceae</taxon>
        <taxon>Pseudothauera</taxon>
    </lineage>
</organism>
<keyword evidence="2" id="KW-1185">Reference proteome</keyword>
<dbReference type="EMBL" id="SSOC01000005">
    <property type="protein sequence ID" value="THF63567.1"/>
    <property type="molecule type" value="Genomic_DNA"/>
</dbReference>
<evidence type="ECO:0000313" key="2">
    <source>
        <dbReference type="Proteomes" id="UP000308430"/>
    </source>
</evidence>
<dbReference type="InterPro" id="IPR011009">
    <property type="entry name" value="Kinase-like_dom_sf"/>
</dbReference>
<dbReference type="SUPFAM" id="SSF56112">
    <property type="entry name" value="Protein kinase-like (PK-like)"/>
    <property type="match status" value="1"/>
</dbReference>
<evidence type="ECO:0000313" key="1">
    <source>
        <dbReference type="EMBL" id="THF63567.1"/>
    </source>
</evidence>
<comment type="caution">
    <text evidence="1">The sequence shown here is derived from an EMBL/GenBank/DDBJ whole genome shotgun (WGS) entry which is preliminary data.</text>
</comment>
<sequence length="224" mass="25977">MSCEEADLSHSIHTISDFEYWWSLPGDWVEPPNERRGGWSGVVRAEVNGRILYIKRQLNHLYRNLRHPFGHPTVSREWHYLCALESLGIPAPRPVFHQARRTRGGVEAVLATEALDGYRAMSEFGSLPTEQRVLLARKLGTLLGRLHRARLQHSCLYDKHVMIRPNGEGELDVALLDLEKMRPRLTRNRAARHDLSQLRRRQSLLDDQDWRVLMEAHARQIDSV</sequence>
<dbReference type="Pfam" id="PF06293">
    <property type="entry name" value="Kdo"/>
    <property type="match status" value="1"/>
</dbReference>
<name>A0A4S4AUE3_9RHOO</name>
<accession>A0A4S4AUE3</accession>
<gene>
    <name evidence="1" type="ORF">E6C76_13285</name>
</gene>
<dbReference type="InterPro" id="IPR027023">
    <property type="entry name" value="Put_LipoPS_kinase_InaA"/>
</dbReference>
<dbReference type="AlphaFoldDB" id="A0A4S4AUE3"/>
<protein>
    <submittedName>
        <fullName evidence="1">InaA protein</fullName>
    </submittedName>
</protein>
<reference evidence="1 2" key="1">
    <citation type="submission" date="2019-04" db="EMBL/GenBank/DDBJ databases">
        <title>Azoarcus nasutitermitis sp. nov. isolated from termite nest.</title>
        <authorList>
            <person name="Lin S.-Y."/>
            <person name="Hameed A."/>
            <person name="Hsu Y.-H."/>
            <person name="Young C.-C."/>
        </authorList>
    </citation>
    <scope>NUCLEOTIDE SEQUENCE [LARGE SCALE GENOMIC DNA]</scope>
    <source>
        <strain evidence="1 2">CC-YHH838</strain>
    </source>
</reference>
<dbReference type="Proteomes" id="UP000308430">
    <property type="component" value="Unassembled WGS sequence"/>
</dbReference>
<dbReference type="PIRSF" id="PIRSF026326">
    <property type="entry name" value="InaA"/>
    <property type="match status" value="1"/>
</dbReference>